<sequence>MQDNEVAARLELAQAVAREAGGMAMSYFARRDELAIETKANPQDVFSIADRNVETRIREMVVDVFAADGFLGEEFGVTEGSSGFTWVVDPIDGTSPFIFGLPTWCVSISLLHEGRTVAGVIYAPPTDEMFACMKGAGATLNGRPMKLDAETTLSTGLTGLGANFRVPRETILNFVDGLMAIGGVFIRNGSGALMLAHVAAGRLVAYYEPHMNSWDCLAGMLMVREAGGWAGEFPDGDRLLDGGPVLVASPGAKDQLQELVASTTTPAQPAPATNINHS</sequence>
<dbReference type="PRINTS" id="PR00377">
    <property type="entry name" value="IMPHPHTASES"/>
</dbReference>
<dbReference type="Pfam" id="PF00459">
    <property type="entry name" value="Inositol_P"/>
    <property type="match status" value="1"/>
</dbReference>
<accession>A0ABV3X0S2</accession>
<dbReference type="Gene3D" id="3.40.190.80">
    <property type="match status" value="1"/>
</dbReference>
<evidence type="ECO:0000256" key="1">
    <source>
        <dbReference type="ARBA" id="ARBA00009759"/>
    </source>
</evidence>
<dbReference type="Proteomes" id="UP001559025">
    <property type="component" value="Unassembled WGS sequence"/>
</dbReference>
<dbReference type="SUPFAM" id="SSF56655">
    <property type="entry name" value="Carbohydrate phosphatase"/>
    <property type="match status" value="1"/>
</dbReference>
<dbReference type="RefSeq" id="WP_368805217.1">
    <property type="nucleotide sequence ID" value="NZ_JAZHFV010000016.1"/>
</dbReference>
<dbReference type="Gene3D" id="3.30.540.10">
    <property type="entry name" value="Fructose-1,6-Bisphosphatase, subunit A, domain 1"/>
    <property type="match status" value="1"/>
</dbReference>
<gene>
    <name evidence="2" type="ORF">V1479_24915</name>
</gene>
<dbReference type="PANTHER" id="PTHR20854:SF4">
    <property type="entry name" value="INOSITOL-1-MONOPHOSPHATASE-RELATED"/>
    <property type="match status" value="1"/>
</dbReference>
<organism evidence="2 3">
    <name type="scientific">Neoaquamicrobium sediminum</name>
    <dbReference type="NCBI Taxonomy" id="1849104"/>
    <lineage>
        <taxon>Bacteria</taxon>
        <taxon>Pseudomonadati</taxon>
        <taxon>Pseudomonadota</taxon>
        <taxon>Alphaproteobacteria</taxon>
        <taxon>Hyphomicrobiales</taxon>
        <taxon>Phyllobacteriaceae</taxon>
        <taxon>Neoaquamicrobium</taxon>
    </lineage>
</organism>
<dbReference type="PANTHER" id="PTHR20854">
    <property type="entry name" value="INOSITOL MONOPHOSPHATASE"/>
    <property type="match status" value="1"/>
</dbReference>
<evidence type="ECO:0000313" key="3">
    <source>
        <dbReference type="Proteomes" id="UP001559025"/>
    </source>
</evidence>
<keyword evidence="3" id="KW-1185">Reference proteome</keyword>
<protein>
    <submittedName>
        <fullName evidence="2">Inositol monophosphatase family protein</fullName>
    </submittedName>
</protein>
<dbReference type="EMBL" id="JAZHFV010000016">
    <property type="protein sequence ID" value="MEX4010553.1"/>
    <property type="molecule type" value="Genomic_DNA"/>
</dbReference>
<name>A0ABV3X0S2_9HYPH</name>
<proteinExistence type="inferred from homology"/>
<evidence type="ECO:0000313" key="2">
    <source>
        <dbReference type="EMBL" id="MEX4010553.1"/>
    </source>
</evidence>
<dbReference type="InterPro" id="IPR000760">
    <property type="entry name" value="Inositol_monophosphatase-like"/>
</dbReference>
<comment type="similarity">
    <text evidence="1">Belongs to the inositol monophosphatase superfamily.</text>
</comment>
<comment type="caution">
    <text evidence="2">The sequence shown here is derived from an EMBL/GenBank/DDBJ whole genome shotgun (WGS) entry which is preliminary data.</text>
</comment>
<reference evidence="2 3" key="1">
    <citation type="submission" date="2024-01" db="EMBL/GenBank/DDBJ databases">
        <title>New evidence supports the origin of RcGTA from prophage.</title>
        <authorList>
            <person name="Xu Y."/>
            <person name="Liu B."/>
            <person name="Chen F."/>
        </authorList>
    </citation>
    <scope>NUCLEOTIDE SEQUENCE [LARGE SCALE GENOMIC DNA]</scope>
    <source>
        <strain evidence="2 3">CBW1107-2</strain>
    </source>
</reference>